<dbReference type="PANTHER" id="PTHR12558:SF13">
    <property type="entry name" value="CELL DIVISION CYCLE PROTEIN 27 HOMOLOG"/>
    <property type="match status" value="1"/>
</dbReference>
<dbReference type="SUPFAM" id="SSF48452">
    <property type="entry name" value="TPR-like"/>
    <property type="match status" value="2"/>
</dbReference>
<evidence type="ECO:0000256" key="2">
    <source>
        <dbReference type="SAM" id="MobiDB-lite"/>
    </source>
</evidence>
<accession>A0A9Q6Z642</accession>
<dbReference type="PROSITE" id="PS50005">
    <property type="entry name" value="TPR"/>
    <property type="match status" value="1"/>
</dbReference>
<dbReference type="Proteomes" id="UP000596202">
    <property type="component" value="Chromosome"/>
</dbReference>
<dbReference type="EMBL" id="CP068108">
    <property type="protein sequence ID" value="QQU02066.1"/>
    <property type="molecule type" value="Genomic_DNA"/>
</dbReference>
<sequence>MRIGGIILLIISFIACSVKKDKMLNRGYHALTTKYNILFHGDESYTEALDALKEGYFDDYWEILPVERIQIEVDPEREFEKGVSLESKQGSILDNLAVAGTDLGSPESTDGQGFTRAENKAVKAIQKHSMYIKGRERNSQMANAYLLLGKSRYYDGRFVPALEAFNYILYKYPDSDLIGEAKVWREKTNLRLRYDDLAIKNLKELLRERKGRLNKQVESEAYAMLAQGYINLEQLDSASTALKSAVGLVSNQEEKARYNYILGQLNGRLGKKEDATHHFENIIEMNRKAPRTYTVHAYAEIFELTGAKQTDSVAFLKQYNSLLKDRDNRPYLDVLNRQVGLFYRDIGKEDKALAYLKTAAKEGREDKQLKARNFLSIADIYFNSAGYAVAGQYYDSALALLPPKAKETFRISKRRESLREVVDLEVVAHKNDSILRLVAMSPEEKDAYFQTFIDELRKEDFKKMQANLGTKNNSGADFFNVVNFGEAIEKSFGETNFGSMGGKTTFYFYSNQALTRGRQDFKRRWGNRALTDNWRWSAMQSSMNMNNEEEEEEALAENQKKEKKQDDFVDPRYQLDTYVGKIPSDSTEIAKLKEDRDLAYFELGAIYSERFGKIDEGIDRLERLLTFDPKERLILPTMYKLYKLYQEKDPAKAAQMKAQIIATYPESRYAKLMQNLSVGSDGDLAPEQVYAGIYQVFKAENYEEAKAMMKHALESIDDAYVSKFELLNAMIIARTEGVKKYKEALNYLALTYSSTAEGREASQLLERVIPALEGKQFATTDSSNWKIIVAVSTEKIADFATIKANMQRLAGVESGTGLKFTEDYYTTSAKIYVLHGFKSKVEAERMIGRLGDDPAYIPIMQEDYSVIQIKKNLEEYKAPGIVEP</sequence>
<evidence type="ECO:0000313" key="4">
    <source>
        <dbReference type="Proteomes" id="UP000596202"/>
    </source>
</evidence>
<protein>
    <submittedName>
        <fullName evidence="3">Sporulation protein</fullName>
    </submittedName>
</protein>
<dbReference type="InterPro" id="IPR011990">
    <property type="entry name" value="TPR-like_helical_dom_sf"/>
</dbReference>
<keyword evidence="1" id="KW-0802">TPR repeat</keyword>
<reference evidence="3 4" key="1">
    <citation type="submission" date="2021-01" db="EMBL/GenBank/DDBJ databases">
        <title>FDA dAtabase for Regulatory Grade micrObial Sequences (FDA-ARGOS): Supporting development and validation of Infectious Disease Dx tests.</title>
        <authorList>
            <person name="Sproer C."/>
            <person name="Gronow S."/>
            <person name="Severitt S."/>
            <person name="Schroder I."/>
            <person name="Tallon L."/>
            <person name="Sadzewicz L."/>
            <person name="Zhao X."/>
            <person name="Boylan J."/>
            <person name="Ott S."/>
            <person name="Bowen H."/>
            <person name="Vavikolanu K."/>
            <person name="Mehta A."/>
            <person name="Aluvathingal J."/>
            <person name="Nadendla S."/>
            <person name="Lowell S."/>
            <person name="Myers T."/>
            <person name="Yan Y."/>
            <person name="Sichtig H."/>
        </authorList>
    </citation>
    <scope>NUCLEOTIDE SEQUENCE [LARGE SCALE GENOMIC DNA]</scope>
    <source>
        <strain evidence="3 4">FDAARGOS_1131</strain>
    </source>
</reference>
<dbReference type="AlphaFoldDB" id="A0A9Q6Z642"/>
<dbReference type="OrthoDB" id="1522549at2"/>
<dbReference type="InterPro" id="IPR019734">
    <property type="entry name" value="TPR_rpt"/>
</dbReference>
<organism evidence="3 4">
    <name type="scientific">Myroides odoratus</name>
    <name type="common">Flavobacterium odoratum</name>
    <dbReference type="NCBI Taxonomy" id="256"/>
    <lineage>
        <taxon>Bacteria</taxon>
        <taxon>Pseudomonadati</taxon>
        <taxon>Bacteroidota</taxon>
        <taxon>Flavobacteriia</taxon>
        <taxon>Flavobacteriales</taxon>
        <taxon>Flavobacteriaceae</taxon>
        <taxon>Myroides</taxon>
    </lineage>
</organism>
<proteinExistence type="predicted"/>
<dbReference type="PROSITE" id="PS51257">
    <property type="entry name" value="PROKAR_LIPOPROTEIN"/>
    <property type="match status" value="1"/>
</dbReference>
<name>A0A9Q6Z642_MYROD</name>
<dbReference type="SMART" id="SM00028">
    <property type="entry name" value="TPR"/>
    <property type="match status" value="5"/>
</dbReference>
<evidence type="ECO:0000313" key="3">
    <source>
        <dbReference type="EMBL" id="QQU02066.1"/>
    </source>
</evidence>
<dbReference type="Gene3D" id="1.25.40.10">
    <property type="entry name" value="Tetratricopeptide repeat domain"/>
    <property type="match status" value="3"/>
</dbReference>
<evidence type="ECO:0000256" key="1">
    <source>
        <dbReference type="PROSITE-ProRule" id="PRU00339"/>
    </source>
</evidence>
<feature type="repeat" description="TPR" evidence="1">
    <location>
        <begin position="142"/>
        <end position="175"/>
    </location>
</feature>
<feature type="region of interest" description="Disordered" evidence="2">
    <location>
        <begin position="542"/>
        <end position="566"/>
    </location>
</feature>
<dbReference type="PANTHER" id="PTHR12558">
    <property type="entry name" value="CELL DIVISION CYCLE 16,23,27"/>
    <property type="match status" value="1"/>
</dbReference>
<gene>
    <name evidence="3" type="ORF">I6I88_17915</name>
</gene>